<dbReference type="Gene3D" id="3.50.50.60">
    <property type="entry name" value="FAD/NAD(P)-binding domain"/>
    <property type="match status" value="1"/>
</dbReference>
<keyword evidence="12" id="KW-0472">Membrane</keyword>
<evidence type="ECO:0000256" key="10">
    <source>
        <dbReference type="ARBA" id="ARBA00023133"/>
    </source>
</evidence>
<evidence type="ECO:0000256" key="7">
    <source>
        <dbReference type="ARBA" id="ARBA00022630"/>
    </source>
</evidence>
<comment type="catalytic activity">
    <reaction evidence="1">
        <text>coproporphyrinogen III + 3 O2 = coproporphyrin III + 3 H2O2</text>
        <dbReference type="Rhea" id="RHEA:43436"/>
        <dbReference type="ChEBI" id="CHEBI:15379"/>
        <dbReference type="ChEBI" id="CHEBI:16240"/>
        <dbReference type="ChEBI" id="CHEBI:57309"/>
        <dbReference type="ChEBI" id="CHEBI:131725"/>
        <dbReference type="EC" id="1.3.3.15"/>
    </reaction>
    <physiologicalReaction direction="left-to-right" evidence="1">
        <dbReference type="Rhea" id="RHEA:43437"/>
    </physiologicalReaction>
</comment>
<sequence length="480" mass="53411">MSLNQKWIVIAGGGITGLTAAFYLQKKIKEEKLPFRLILLEKGERLGGKIETDHVDGFVIEKGPDSFLARKTAIMDLTRELGLESELVGTNPAARKNYIMHHNKLHLMPPGLVLGIPTKLGPFVKTGLISPLGKLRAAMDLVIPPRKEEGDESLGGFLQRRLGKEVAENIAEPLLSGIYAGDTQNLSLEATFPQFKEIERKYHSIIKGMLLSRKAGPRKPVAEKPSTLPAKARNSMFLTYQNGLETLVDRLVEVMDEVDVRLHQEILEVVCKGKQYEIKTADGVLAADAVIVATPAFAARKMLSGVKEKDLLSHIPYVSVANVALAYKQEDIEYPLDAGSGFVIPRNEGRKITACTWTSSKWPQTTPKDRVLLRCYIGHSKEQDQVYSSDEALVSYAREEVKRIMGITADPIFTRVNRWEKAMPQYEVNHLQRLELLHQQMKEAYPGVYLAGAGYRGVGIPDCIQQGKEAAQQLLEFLQA</sequence>
<comment type="caution">
    <text evidence="14">The sequence shown here is derived from an EMBL/GenBank/DDBJ whole genome shotgun (WGS) entry which is preliminary data.</text>
</comment>
<comment type="pathway">
    <text evidence="3 11">Porphyrin-containing compound metabolism; protoheme biosynthesis.</text>
</comment>
<comment type="cofactor">
    <cofactor evidence="2 11">
        <name>FAD</name>
        <dbReference type="ChEBI" id="CHEBI:57692"/>
    </cofactor>
</comment>
<dbReference type="PANTHER" id="PTHR42923:SF3">
    <property type="entry name" value="PROTOPORPHYRINOGEN OXIDASE"/>
    <property type="match status" value="1"/>
</dbReference>
<gene>
    <name evidence="14" type="ORF">J2Z37_001149</name>
</gene>
<dbReference type="Proteomes" id="UP001519343">
    <property type="component" value="Unassembled WGS sequence"/>
</dbReference>
<dbReference type="EMBL" id="JAGGKT010000002">
    <property type="protein sequence ID" value="MBP1931152.1"/>
    <property type="molecule type" value="Genomic_DNA"/>
</dbReference>
<comment type="subcellular location">
    <subcellularLocation>
        <location evidence="11">Cytoplasm</location>
    </subcellularLocation>
</comment>
<keyword evidence="11" id="KW-0963">Cytoplasm</keyword>
<comment type="similarity">
    <text evidence="4 11">Belongs to the protoporphyrinogen/coproporphyrinogen oxidase family. Coproporphyrinogen III oxidase subfamily.</text>
</comment>
<evidence type="ECO:0000256" key="8">
    <source>
        <dbReference type="ARBA" id="ARBA00022827"/>
    </source>
</evidence>
<proteinExistence type="inferred from homology"/>
<keyword evidence="7 11" id="KW-0285">Flavoprotein</keyword>
<dbReference type="NCBIfam" id="TIGR00562">
    <property type="entry name" value="proto_IX_ox"/>
    <property type="match status" value="1"/>
</dbReference>
<dbReference type="InterPro" id="IPR002937">
    <property type="entry name" value="Amino_oxidase"/>
</dbReference>
<evidence type="ECO:0000256" key="1">
    <source>
        <dbReference type="ARBA" id="ARBA00001755"/>
    </source>
</evidence>
<dbReference type="NCBIfam" id="NF008845">
    <property type="entry name" value="PRK11883.1-5"/>
    <property type="match status" value="1"/>
</dbReference>
<evidence type="ECO:0000259" key="13">
    <source>
        <dbReference type="Pfam" id="PF01593"/>
    </source>
</evidence>
<evidence type="ECO:0000256" key="2">
    <source>
        <dbReference type="ARBA" id="ARBA00001974"/>
    </source>
</evidence>
<reference evidence="14 15" key="1">
    <citation type="submission" date="2021-03" db="EMBL/GenBank/DDBJ databases">
        <title>Genomic Encyclopedia of Type Strains, Phase IV (KMG-IV): sequencing the most valuable type-strain genomes for metagenomic binning, comparative biology and taxonomic classification.</title>
        <authorList>
            <person name="Goeker M."/>
        </authorList>
    </citation>
    <scope>NUCLEOTIDE SEQUENCE [LARGE SCALE GENOMIC DNA]</scope>
    <source>
        <strain evidence="14 15">DSM 24738</strain>
    </source>
</reference>
<accession>A0ABS4GM17</accession>
<dbReference type="EC" id="1.3.3.15" evidence="5 11"/>
<evidence type="ECO:0000256" key="11">
    <source>
        <dbReference type="RuleBase" id="RU364052"/>
    </source>
</evidence>
<keyword evidence="12" id="KW-0812">Transmembrane</keyword>
<evidence type="ECO:0000256" key="3">
    <source>
        <dbReference type="ARBA" id="ARBA00004744"/>
    </source>
</evidence>
<name>A0ABS4GM17_9BACL</name>
<feature type="transmembrane region" description="Helical" evidence="12">
    <location>
        <begin position="6"/>
        <end position="24"/>
    </location>
</feature>
<keyword evidence="8 11" id="KW-0274">FAD</keyword>
<dbReference type="Pfam" id="PF01593">
    <property type="entry name" value="Amino_oxidase"/>
    <property type="match status" value="1"/>
</dbReference>
<evidence type="ECO:0000313" key="14">
    <source>
        <dbReference type="EMBL" id="MBP1931152.1"/>
    </source>
</evidence>
<dbReference type="GO" id="GO:0004729">
    <property type="term" value="F:oxygen-dependent protoporphyrinogen oxidase activity"/>
    <property type="evidence" value="ECO:0007669"/>
    <property type="project" value="UniProtKB-EC"/>
</dbReference>
<dbReference type="InterPro" id="IPR004572">
    <property type="entry name" value="Protoporphyrinogen_oxidase"/>
</dbReference>
<dbReference type="PANTHER" id="PTHR42923">
    <property type="entry name" value="PROTOPORPHYRINOGEN OXIDASE"/>
    <property type="match status" value="1"/>
</dbReference>
<keyword evidence="10 11" id="KW-0350">Heme biosynthesis</keyword>
<feature type="domain" description="Amine oxidase" evidence="13">
    <location>
        <begin position="15"/>
        <end position="475"/>
    </location>
</feature>
<dbReference type="SUPFAM" id="SSF51905">
    <property type="entry name" value="FAD/NAD(P)-binding domain"/>
    <property type="match status" value="1"/>
</dbReference>
<keyword evidence="9 11" id="KW-0560">Oxidoreductase</keyword>
<keyword evidence="12" id="KW-1133">Transmembrane helix</keyword>
<dbReference type="InterPro" id="IPR050464">
    <property type="entry name" value="Zeta_carotene_desat/Oxidored"/>
</dbReference>
<evidence type="ECO:0000256" key="5">
    <source>
        <dbReference type="ARBA" id="ARBA00012402"/>
    </source>
</evidence>
<dbReference type="Gene3D" id="3.90.660.20">
    <property type="entry name" value="Protoporphyrinogen oxidase, mitochondrial, domain 2"/>
    <property type="match status" value="1"/>
</dbReference>
<evidence type="ECO:0000313" key="15">
    <source>
        <dbReference type="Proteomes" id="UP001519343"/>
    </source>
</evidence>
<dbReference type="InterPro" id="IPR036188">
    <property type="entry name" value="FAD/NAD-bd_sf"/>
</dbReference>
<keyword evidence="15" id="KW-1185">Reference proteome</keyword>
<dbReference type="RefSeq" id="WP_209809237.1">
    <property type="nucleotide sequence ID" value="NZ_JAGGKT010000002.1"/>
</dbReference>
<evidence type="ECO:0000256" key="12">
    <source>
        <dbReference type="SAM" id="Phobius"/>
    </source>
</evidence>
<evidence type="ECO:0000256" key="9">
    <source>
        <dbReference type="ARBA" id="ARBA00023002"/>
    </source>
</evidence>
<evidence type="ECO:0000256" key="4">
    <source>
        <dbReference type="ARBA" id="ARBA00008310"/>
    </source>
</evidence>
<dbReference type="Gene3D" id="1.10.3110.10">
    <property type="entry name" value="protoporphyrinogen ix oxidase, domain 3"/>
    <property type="match status" value="1"/>
</dbReference>
<organism evidence="14 15">
    <name type="scientific">Ammoniphilus resinae</name>
    <dbReference type="NCBI Taxonomy" id="861532"/>
    <lineage>
        <taxon>Bacteria</taxon>
        <taxon>Bacillati</taxon>
        <taxon>Bacillota</taxon>
        <taxon>Bacilli</taxon>
        <taxon>Bacillales</taxon>
        <taxon>Paenibacillaceae</taxon>
        <taxon>Aneurinibacillus group</taxon>
        <taxon>Ammoniphilus</taxon>
    </lineage>
</organism>
<dbReference type="SUPFAM" id="SSF54373">
    <property type="entry name" value="FAD-linked reductases, C-terminal domain"/>
    <property type="match status" value="1"/>
</dbReference>
<evidence type="ECO:0000256" key="6">
    <source>
        <dbReference type="ARBA" id="ARBA00019046"/>
    </source>
</evidence>
<protein>
    <recommendedName>
        <fullName evidence="6 11">Coproporphyrinogen III oxidase</fullName>
        <ecNumber evidence="5 11">1.3.3.15</ecNumber>
    </recommendedName>
</protein>
<comment type="function">
    <text evidence="11">Involved in coproporphyrin-dependent heme b biosynthesis. Catalyzes the oxidation of coproporphyrinogen III to coproporphyrin III.</text>
</comment>